<dbReference type="GO" id="GO:0005856">
    <property type="term" value="C:cytoskeleton"/>
    <property type="evidence" value="ECO:0007669"/>
    <property type="project" value="UniProtKB-SubCell"/>
</dbReference>
<dbReference type="PROSITE" id="PS50010">
    <property type="entry name" value="DH_2"/>
    <property type="match status" value="1"/>
</dbReference>
<evidence type="ECO:0000256" key="1">
    <source>
        <dbReference type="ARBA" id="ARBA00004245"/>
    </source>
</evidence>
<dbReference type="Pfam" id="PF00621">
    <property type="entry name" value="RhoGEF"/>
    <property type="match status" value="1"/>
</dbReference>
<dbReference type="SMART" id="SM00233">
    <property type="entry name" value="PH"/>
    <property type="match status" value="2"/>
</dbReference>
<dbReference type="InterPro" id="IPR000219">
    <property type="entry name" value="DH_dom"/>
</dbReference>
<dbReference type="SUPFAM" id="SSF50729">
    <property type="entry name" value="PH domain-like"/>
    <property type="match status" value="2"/>
</dbReference>
<dbReference type="SUPFAM" id="SSF48065">
    <property type="entry name" value="DBL homology domain (DH-domain)"/>
    <property type="match status" value="1"/>
</dbReference>
<evidence type="ECO:0000259" key="10">
    <source>
        <dbReference type="PROSITE" id="PS50003"/>
    </source>
</evidence>
<dbReference type="PROSITE" id="PS50003">
    <property type="entry name" value="PH_DOMAIN"/>
    <property type="match status" value="2"/>
</dbReference>
<protein>
    <recommendedName>
        <fullName evidence="15">FYVE, RhoGEF and PH domain-containing protein 4</fullName>
    </recommendedName>
</protein>
<keyword evidence="5 8" id="KW-0863">Zinc-finger</keyword>
<evidence type="ECO:0000256" key="6">
    <source>
        <dbReference type="ARBA" id="ARBA00022833"/>
    </source>
</evidence>
<evidence type="ECO:0000313" key="14">
    <source>
        <dbReference type="Proteomes" id="UP001292094"/>
    </source>
</evidence>
<dbReference type="SMART" id="SM00325">
    <property type="entry name" value="RhoGEF"/>
    <property type="match status" value="1"/>
</dbReference>
<feature type="compositionally biased region" description="Acidic residues" evidence="9">
    <location>
        <begin position="28"/>
        <end position="52"/>
    </location>
</feature>
<dbReference type="SMART" id="SM00064">
    <property type="entry name" value="FYVE"/>
    <property type="match status" value="1"/>
</dbReference>
<dbReference type="PROSITE" id="PS50178">
    <property type="entry name" value="ZF_FYVE"/>
    <property type="match status" value="1"/>
</dbReference>
<organism evidence="13 14">
    <name type="scientific">Petrolisthes manimaculis</name>
    <dbReference type="NCBI Taxonomy" id="1843537"/>
    <lineage>
        <taxon>Eukaryota</taxon>
        <taxon>Metazoa</taxon>
        <taxon>Ecdysozoa</taxon>
        <taxon>Arthropoda</taxon>
        <taxon>Crustacea</taxon>
        <taxon>Multicrustacea</taxon>
        <taxon>Malacostraca</taxon>
        <taxon>Eumalacostraca</taxon>
        <taxon>Eucarida</taxon>
        <taxon>Decapoda</taxon>
        <taxon>Pleocyemata</taxon>
        <taxon>Anomura</taxon>
        <taxon>Galatheoidea</taxon>
        <taxon>Porcellanidae</taxon>
        <taxon>Petrolisthes</taxon>
    </lineage>
</organism>
<dbReference type="Gene3D" id="1.20.900.10">
    <property type="entry name" value="Dbl homology (DH) domain"/>
    <property type="match status" value="1"/>
</dbReference>
<evidence type="ECO:0000256" key="4">
    <source>
        <dbReference type="ARBA" id="ARBA00022723"/>
    </source>
</evidence>
<evidence type="ECO:0000256" key="3">
    <source>
        <dbReference type="ARBA" id="ARBA00022658"/>
    </source>
</evidence>
<dbReference type="GO" id="GO:0005737">
    <property type="term" value="C:cytoplasm"/>
    <property type="evidence" value="ECO:0007669"/>
    <property type="project" value="TreeGrafter"/>
</dbReference>
<dbReference type="Pfam" id="PF01363">
    <property type="entry name" value="FYVE"/>
    <property type="match status" value="1"/>
</dbReference>
<reference evidence="13" key="1">
    <citation type="submission" date="2023-11" db="EMBL/GenBank/DDBJ databases">
        <title>Genome assemblies of two species of porcelain crab, Petrolisthes cinctipes and Petrolisthes manimaculis (Anomura: Porcellanidae).</title>
        <authorList>
            <person name="Angst P."/>
        </authorList>
    </citation>
    <scope>NUCLEOTIDE SEQUENCE</scope>
    <source>
        <strain evidence="13">PB745_02</strain>
        <tissue evidence="13">Gill</tissue>
    </source>
</reference>
<evidence type="ECO:0000259" key="12">
    <source>
        <dbReference type="PROSITE" id="PS50178"/>
    </source>
</evidence>
<dbReference type="InterPro" id="IPR011993">
    <property type="entry name" value="PH-like_dom_sf"/>
</dbReference>
<sequence length="1472" mass="165670">MVSTSASSIPFSLPSLTPVVRPGSGDPFDGDGDGGSDKEPLEEEQEDGDGDGDMGKPHHHSSDPRCDVRGGPNITQCTSMKSDTTGELDESDGLNVHEWTKEDGKSKMKQEGEQEGEEESNIPNCSTSQQSFNNTHTDHLIVPSDKREPNGNVCAHVWNREQEEEEEETNVTCWSVRFRGDRAHTVGPEYRIEAKTGSGGGAFVSDHHEGNDVNKASVVVTRGRGRRWTGSVSRLSGSLDKLFQRCSKTRDKLFRLSVSDWHLSKKSDEAKSASAIDLGTPDDDEDAERGGGVGDARELSKPIGKCVTTTTSGKNENKRKVSFDDLKFPKLGVGHYTKGNHTTRKLSVDVPHVPDLDVDRGPSLEVKSDDCLEVPVTPGRQRHRSRSFGDAFGHPYTFKKHLQESYKSHLARNKIREQDEKNIQGKTREAVATYEARIARAQSESDCGTSPSRRNVTHAPRTRSFWARFSFKNFLASFIPRLPSRKFSDTPSSSSHCEGSVDGDTIRTNQMGNKDGNIEDSPVVDDDADHNNKKGTCRKGSQFISSGADKGLRRPQNFQAKSTNTEGCEEEDDVFCADKKLEHKDEEDDFEYMQQSGWVKLRVKLLERQILTKMEEEARKSRRNTKGKLTPERIQDTERERGESRDQEDREREEEIGRGREETGGEGEEGRKGGEREGQGEKGEEGRKGGEREGQGEKETVETTGKWKDEAGIDKHTTNNNTTALSDHDDDDDSDTEVEEEVTEELGEIVTLRSRSRNDSTSIYRYSDRPTSSVYRYSVVRPRTVIIGLGVCTETKFFSESFGDGVSETESDDEEEDGVPNAHTNASSTSHSTRTTPTTPRAPSPSRTSRPHSPLSDMDVESKRNSQAVSTEPSDLEDHSSVTTSDRDSCHDLAALDARKDRSYRTALELLHTERTYVKVLHLIDQEFQFRVDHDNRATHMFPAEVIPQMFSNVKSIYKLHHDFLLPQLEDRMAQWHLNPRIGDIMKSFAPFLKMYTEYVRNFDNAMTLINQWQAKSPRFAAIMDDIHSMEACGNLTLQHHMLSPVQRIPRYEMLLRDYLRKLPEDSPDSHDTEKALHLVSTAANHANDAMKKIDKFEKLLEIQESLGGAEDLVSPTRELIKEGKIIKISARSGDHQERYIFLLTDLLLLCSPRLMGGRVMSGPQYRLRAKYHVENLIVQEGDNLETANTFYIKDNNKSVELYTQTIEEKEQWLEAFIRAIHETSQRKSSLKLHFNPDQRIIDVDLGQKQPMLIRSDSVTKCMECGSQFTMVRRKHHCRACGAVVCSKCSSFKASLAYECGKSVRVCRRCHATLQEMSSSTATPSPEIDDGEECSMYNAKEPPDMPFRNRGVLEVSAKTGGAVIQGFLQLKTHRKTWVRRWFALHTDFVLYSFKCEADEQALTATPVPGFTVTPLQGTRNESGISDKEKERAFKLHHAKKQYVFQAASKEESLRWMASLKKASQAELPSPVQ</sequence>
<keyword evidence="6" id="KW-0862">Zinc</keyword>
<keyword evidence="7" id="KW-0206">Cytoskeleton</keyword>
<dbReference type="GO" id="GO:0046847">
    <property type="term" value="P:filopodium assembly"/>
    <property type="evidence" value="ECO:0007669"/>
    <property type="project" value="TreeGrafter"/>
</dbReference>
<feature type="compositionally biased region" description="Polar residues" evidence="9">
    <location>
        <begin position="1"/>
        <end position="10"/>
    </location>
</feature>
<gene>
    <name evidence="13" type="ORF">Pmani_000652</name>
</gene>
<dbReference type="InterPro" id="IPR051092">
    <property type="entry name" value="FYVE_RhoGEF_PH"/>
</dbReference>
<dbReference type="InterPro" id="IPR000306">
    <property type="entry name" value="Znf_FYVE"/>
</dbReference>
<feature type="region of interest" description="Disordered" evidence="9">
    <location>
        <begin position="802"/>
        <end position="887"/>
    </location>
</feature>
<keyword evidence="14" id="KW-1185">Reference proteome</keyword>
<evidence type="ECO:0000256" key="8">
    <source>
        <dbReference type="PROSITE-ProRule" id="PRU00091"/>
    </source>
</evidence>
<feature type="compositionally biased region" description="Polar residues" evidence="9">
    <location>
        <begin position="759"/>
        <end position="772"/>
    </location>
</feature>
<feature type="compositionally biased region" description="Basic and acidic residues" evidence="9">
    <location>
        <begin position="98"/>
        <end position="112"/>
    </location>
</feature>
<feature type="compositionally biased region" description="Low complexity" evidence="9">
    <location>
        <begin position="819"/>
        <end position="854"/>
    </location>
</feature>
<dbReference type="Gene3D" id="3.30.40.10">
    <property type="entry name" value="Zinc/RING finger domain, C3HC4 (zinc finger)"/>
    <property type="match status" value="1"/>
</dbReference>
<feature type="compositionally biased region" description="Polar residues" evidence="9">
    <location>
        <begin position="121"/>
        <end position="135"/>
    </location>
</feature>
<feature type="region of interest" description="Disordered" evidence="9">
    <location>
        <begin position="617"/>
        <end position="772"/>
    </location>
</feature>
<dbReference type="EMBL" id="JAWZYT010000047">
    <property type="protein sequence ID" value="KAK4328960.1"/>
    <property type="molecule type" value="Genomic_DNA"/>
</dbReference>
<accession>A0AAE1QM18</accession>
<feature type="domain" description="PH" evidence="10">
    <location>
        <begin position="1361"/>
        <end position="1464"/>
    </location>
</feature>
<feature type="compositionally biased region" description="Polar residues" evidence="9">
    <location>
        <begin position="73"/>
        <end position="85"/>
    </location>
</feature>
<evidence type="ECO:0008006" key="15">
    <source>
        <dbReference type="Google" id="ProtNLM"/>
    </source>
</evidence>
<feature type="compositionally biased region" description="Acidic residues" evidence="9">
    <location>
        <begin position="728"/>
        <end position="747"/>
    </location>
</feature>
<evidence type="ECO:0000259" key="11">
    <source>
        <dbReference type="PROSITE" id="PS50010"/>
    </source>
</evidence>
<feature type="region of interest" description="Disordered" evidence="9">
    <location>
        <begin position="485"/>
        <end position="571"/>
    </location>
</feature>
<feature type="compositionally biased region" description="Polar residues" evidence="9">
    <location>
        <begin position="556"/>
        <end position="566"/>
    </location>
</feature>
<keyword evidence="2" id="KW-0963">Cytoplasm</keyword>
<feature type="compositionally biased region" description="Basic and acidic residues" evidence="9">
    <location>
        <begin position="136"/>
        <end position="149"/>
    </location>
</feature>
<comment type="caution">
    <text evidence="13">The sequence shown here is derived from an EMBL/GenBank/DDBJ whole genome shotgun (WGS) entry which is preliminary data.</text>
</comment>
<feature type="domain" description="PH" evidence="10">
    <location>
        <begin position="1119"/>
        <end position="1222"/>
    </location>
</feature>
<dbReference type="InterPro" id="IPR035899">
    <property type="entry name" value="DBL_dom_sf"/>
</dbReference>
<proteinExistence type="predicted"/>
<feature type="region of interest" description="Disordered" evidence="9">
    <location>
        <begin position="270"/>
        <end position="316"/>
    </location>
</feature>
<dbReference type="GO" id="GO:0005085">
    <property type="term" value="F:guanyl-nucleotide exchange factor activity"/>
    <property type="evidence" value="ECO:0007669"/>
    <property type="project" value="UniProtKB-KW"/>
</dbReference>
<dbReference type="InterPro" id="IPR013083">
    <property type="entry name" value="Znf_RING/FYVE/PHD"/>
</dbReference>
<dbReference type="Proteomes" id="UP001292094">
    <property type="component" value="Unassembled WGS sequence"/>
</dbReference>
<dbReference type="CDD" id="cd00160">
    <property type="entry name" value="RhoGEF"/>
    <property type="match status" value="1"/>
</dbReference>
<feature type="compositionally biased region" description="Acidic residues" evidence="9">
    <location>
        <begin position="807"/>
        <end position="818"/>
    </location>
</feature>
<feature type="domain" description="FYVE-type" evidence="12">
    <location>
        <begin position="1256"/>
        <end position="1315"/>
    </location>
</feature>
<evidence type="ECO:0000256" key="7">
    <source>
        <dbReference type="ARBA" id="ARBA00023212"/>
    </source>
</evidence>
<evidence type="ECO:0000256" key="5">
    <source>
        <dbReference type="ARBA" id="ARBA00022771"/>
    </source>
</evidence>
<evidence type="ECO:0000313" key="13">
    <source>
        <dbReference type="EMBL" id="KAK4328960.1"/>
    </source>
</evidence>
<dbReference type="PANTHER" id="PTHR12673">
    <property type="entry name" value="FACIOGENITAL DYSPLASIA PROTEIN"/>
    <property type="match status" value="1"/>
</dbReference>
<name>A0AAE1QM18_9EUCA</name>
<comment type="subcellular location">
    <subcellularLocation>
        <location evidence="1">Cytoplasm</location>
        <location evidence="1">Cytoskeleton</location>
    </subcellularLocation>
</comment>
<feature type="compositionally biased region" description="Basic and acidic residues" evidence="9">
    <location>
        <begin position="53"/>
        <end position="68"/>
    </location>
</feature>
<evidence type="ECO:0000256" key="9">
    <source>
        <dbReference type="SAM" id="MobiDB-lite"/>
    </source>
</evidence>
<dbReference type="GO" id="GO:0007010">
    <property type="term" value="P:cytoskeleton organization"/>
    <property type="evidence" value="ECO:0007669"/>
    <property type="project" value="TreeGrafter"/>
</dbReference>
<dbReference type="GO" id="GO:0008270">
    <property type="term" value="F:zinc ion binding"/>
    <property type="evidence" value="ECO:0007669"/>
    <property type="project" value="UniProtKB-KW"/>
</dbReference>
<feature type="region of interest" description="Disordered" evidence="9">
    <location>
        <begin position="1"/>
        <end position="150"/>
    </location>
</feature>
<dbReference type="InterPro" id="IPR017455">
    <property type="entry name" value="Znf_FYVE-rel"/>
</dbReference>
<feature type="compositionally biased region" description="Basic and acidic residues" evidence="9">
    <location>
        <begin position="629"/>
        <end position="717"/>
    </location>
</feature>
<feature type="compositionally biased region" description="Basic and acidic residues" evidence="9">
    <location>
        <begin position="876"/>
        <end position="887"/>
    </location>
</feature>
<dbReference type="Gene3D" id="2.30.29.30">
    <property type="entry name" value="Pleckstrin-homology domain (PH domain)/Phosphotyrosine-binding domain (PTB)"/>
    <property type="match status" value="2"/>
</dbReference>
<dbReference type="CDD" id="cd13388">
    <property type="entry name" value="PH1_FGD1-4_like"/>
    <property type="match status" value="1"/>
</dbReference>
<dbReference type="InterPro" id="IPR001849">
    <property type="entry name" value="PH_domain"/>
</dbReference>
<evidence type="ECO:0000256" key="2">
    <source>
        <dbReference type="ARBA" id="ARBA00022490"/>
    </source>
</evidence>
<dbReference type="Pfam" id="PF00169">
    <property type="entry name" value="PH"/>
    <property type="match status" value="2"/>
</dbReference>
<feature type="domain" description="DH" evidence="11">
    <location>
        <begin position="902"/>
        <end position="1090"/>
    </location>
</feature>
<keyword evidence="4" id="KW-0479">Metal-binding</keyword>
<dbReference type="PANTHER" id="PTHR12673:SF241">
    <property type="entry name" value="DH DOMAIN-CONTAINING PROTEIN"/>
    <property type="match status" value="1"/>
</dbReference>
<keyword evidence="3" id="KW-0344">Guanine-nucleotide releasing factor</keyword>